<dbReference type="InterPro" id="IPR018376">
    <property type="entry name" value="Enoyl-CoA_hyd/isom_CS"/>
</dbReference>
<dbReference type="GO" id="GO:0006635">
    <property type="term" value="P:fatty acid beta-oxidation"/>
    <property type="evidence" value="ECO:0007669"/>
    <property type="project" value="TreeGrafter"/>
</dbReference>
<name>A0A847S774_9BACT</name>
<evidence type="ECO:0000313" key="3">
    <source>
        <dbReference type="EMBL" id="NLR69205.1"/>
    </source>
</evidence>
<dbReference type="InterPro" id="IPR029045">
    <property type="entry name" value="ClpP/crotonase-like_dom_sf"/>
</dbReference>
<dbReference type="EMBL" id="JABAIA010000005">
    <property type="protein sequence ID" value="NLR69205.1"/>
    <property type="molecule type" value="Genomic_DNA"/>
</dbReference>
<dbReference type="Gene3D" id="6.20.390.20">
    <property type="match status" value="1"/>
</dbReference>
<dbReference type="SUPFAM" id="SSF52096">
    <property type="entry name" value="ClpP/crotonase"/>
    <property type="match status" value="1"/>
</dbReference>
<evidence type="ECO:0000256" key="1">
    <source>
        <dbReference type="ARBA" id="ARBA00005254"/>
    </source>
</evidence>
<organism evidence="3 4">
    <name type="scientific">Chitinophaga varians</name>
    <dbReference type="NCBI Taxonomy" id="2202339"/>
    <lineage>
        <taxon>Bacteria</taxon>
        <taxon>Pseudomonadati</taxon>
        <taxon>Bacteroidota</taxon>
        <taxon>Chitinophagia</taxon>
        <taxon>Chitinophagales</taxon>
        <taxon>Chitinophagaceae</taxon>
        <taxon>Chitinophaga</taxon>
    </lineage>
</organism>
<dbReference type="NCBIfam" id="NF005496">
    <property type="entry name" value="PRK07110.1"/>
    <property type="match status" value="1"/>
</dbReference>
<keyword evidence="4" id="KW-1185">Reference proteome</keyword>
<comment type="similarity">
    <text evidence="1 2">Belongs to the enoyl-CoA hydratase/isomerase family.</text>
</comment>
<accession>A0A847S774</accession>
<comment type="caution">
    <text evidence="3">The sequence shown here is derived from an EMBL/GenBank/DDBJ whole genome shotgun (WGS) entry which is preliminary data.</text>
</comment>
<evidence type="ECO:0000256" key="2">
    <source>
        <dbReference type="RuleBase" id="RU003707"/>
    </source>
</evidence>
<evidence type="ECO:0000313" key="4">
    <source>
        <dbReference type="Proteomes" id="UP000570474"/>
    </source>
</evidence>
<sequence length="248" mass="27614">MSKVVALHELEDGIVLIAMEDRVSRNTFSKELVAGLLEAFQHIAGNPNYKVVVLTGYDNYFCCGGTKEELISIFKGEIKFNDIDFFTLPLECRLPVIAAMQGHGIGAGLVFGLYADFPVMAKESIYSANFMRYGFTPGVGGTMMLPLKLGEVLGSEMLYTAGNYRGGQLKERGVQLKVFPRADVLKEALSMARELAEKPRQSLIILKEHLTRQIKAGLPEVIERELKMHEISFHLPEVGERINTLFGR</sequence>
<proteinExistence type="inferred from homology"/>
<dbReference type="AlphaFoldDB" id="A0A847S774"/>
<dbReference type="CDD" id="cd06558">
    <property type="entry name" value="crotonase-like"/>
    <property type="match status" value="1"/>
</dbReference>
<dbReference type="PANTHER" id="PTHR11941">
    <property type="entry name" value="ENOYL-COA HYDRATASE-RELATED"/>
    <property type="match status" value="1"/>
</dbReference>
<dbReference type="PANTHER" id="PTHR11941:SF133">
    <property type="entry name" value="1,2-EPOXYPHENYLACETYL-COA ISOMERASE"/>
    <property type="match status" value="1"/>
</dbReference>
<gene>
    <name evidence="3" type="ORF">HGH92_33215</name>
</gene>
<dbReference type="Pfam" id="PF00378">
    <property type="entry name" value="ECH_1"/>
    <property type="match status" value="1"/>
</dbReference>
<dbReference type="Proteomes" id="UP000570474">
    <property type="component" value="Unassembled WGS sequence"/>
</dbReference>
<dbReference type="PROSITE" id="PS00166">
    <property type="entry name" value="ENOYL_COA_HYDRATASE"/>
    <property type="match status" value="1"/>
</dbReference>
<reference evidence="3 4" key="1">
    <citation type="submission" date="2020-04" db="EMBL/GenBank/DDBJ databases">
        <authorList>
            <person name="Yin C."/>
        </authorList>
    </citation>
    <scope>NUCLEOTIDE SEQUENCE [LARGE SCALE GENOMIC DNA]</scope>
    <source>
        <strain evidence="3 4">Ae27</strain>
    </source>
</reference>
<protein>
    <submittedName>
        <fullName evidence="3">Enoyl-CoA hydratase</fullName>
    </submittedName>
</protein>
<dbReference type="Gene3D" id="3.90.226.10">
    <property type="entry name" value="2-enoyl-CoA Hydratase, Chain A, domain 1"/>
    <property type="match status" value="1"/>
</dbReference>
<dbReference type="InterPro" id="IPR001753">
    <property type="entry name" value="Enoyl-CoA_hydra/iso"/>
</dbReference>
<dbReference type="RefSeq" id="WP_168875167.1">
    <property type="nucleotide sequence ID" value="NZ_JABAIA010000005.1"/>
</dbReference>
<dbReference type="GO" id="GO:0003824">
    <property type="term" value="F:catalytic activity"/>
    <property type="evidence" value="ECO:0007669"/>
    <property type="project" value="InterPro"/>
</dbReference>